<dbReference type="Gene3D" id="1.10.10.10">
    <property type="entry name" value="Winged helix-like DNA-binding domain superfamily/Winged helix DNA-binding domain"/>
    <property type="match status" value="1"/>
</dbReference>
<proteinExistence type="predicted"/>
<dbReference type="Proteomes" id="UP000197025">
    <property type="component" value="Unassembled WGS sequence"/>
</dbReference>
<reference evidence="6" key="1">
    <citation type="submission" date="2017-06" db="EMBL/GenBank/DDBJ databases">
        <authorList>
            <person name="Varghese N."/>
            <person name="Submissions S."/>
        </authorList>
    </citation>
    <scope>NUCLEOTIDE SEQUENCE [LARGE SCALE GENOMIC DNA]</scope>
    <source>
        <strain evidence="6">JAD2</strain>
    </source>
</reference>
<evidence type="ECO:0000259" key="4">
    <source>
        <dbReference type="PROSITE" id="PS50987"/>
    </source>
</evidence>
<evidence type="ECO:0000256" key="1">
    <source>
        <dbReference type="ARBA" id="ARBA00023015"/>
    </source>
</evidence>
<accession>A0A212PW04</accession>
<keyword evidence="6" id="KW-1185">Reference proteome</keyword>
<dbReference type="PANTHER" id="PTHR43132">
    <property type="entry name" value="ARSENICAL RESISTANCE OPERON REPRESSOR ARSR-RELATED"/>
    <property type="match status" value="1"/>
</dbReference>
<evidence type="ECO:0000313" key="6">
    <source>
        <dbReference type="Proteomes" id="UP000197025"/>
    </source>
</evidence>
<keyword evidence="1" id="KW-0805">Transcription regulation</keyword>
<organism evidence="5 6">
    <name type="scientific">Thermoflexus hugenholtzii JAD2</name>
    <dbReference type="NCBI Taxonomy" id="877466"/>
    <lineage>
        <taxon>Bacteria</taxon>
        <taxon>Bacillati</taxon>
        <taxon>Chloroflexota</taxon>
        <taxon>Thermoflexia</taxon>
        <taxon>Thermoflexales</taxon>
        <taxon>Thermoflexaceae</taxon>
        <taxon>Thermoflexus</taxon>
    </lineage>
</organism>
<dbReference type="OrthoDB" id="9798835at2"/>
<dbReference type="NCBIfam" id="NF033788">
    <property type="entry name" value="HTH_metalloreg"/>
    <property type="match status" value="1"/>
</dbReference>
<dbReference type="RefSeq" id="WP_088569903.1">
    <property type="nucleotide sequence ID" value="NZ_FYEK01000003.1"/>
</dbReference>
<protein>
    <submittedName>
        <fullName evidence="5">ArsR family transcriptional regulator</fullName>
    </submittedName>
</protein>
<evidence type="ECO:0000256" key="2">
    <source>
        <dbReference type="ARBA" id="ARBA00023125"/>
    </source>
</evidence>
<feature type="domain" description="HTH arsR-type" evidence="4">
    <location>
        <begin position="5"/>
        <end position="99"/>
    </location>
</feature>
<keyword evidence="3" id="KW-0804">Transcription</keyword>
<dbReference type="CDD" id="cd00090">
    <property type="entry name" value="HTH_ARSR"/>
    <property type="match status" value="1"/>
</dbReference>
<dbReference type="SUPFAM" id="SSF46785">
    <property type="entry name" value="Winged helix' DNA-binding domain"/>
    <property type="match status" value="1"/>
</dbReference>
<dbReference type="InterPro" id="IPR011991">
    <property type="entry name" value="ArsR-like_HTH"/>
</dbReference>
<sequence>MQRPTRQEIYQLHAEICAGLADPTRILILYELAEGPQTGTALARTLGLPQSTVARHLRVLASKGLVIATRRGGVVEYALADHRVIQALDLMRAVMLDRIHLYQHIAQS</sequence>
<dbReference type="AlphaFoldDB" id="A0A212PW04"/>
<name>A0A212PW04_9CHLR</name>
<evidence type="ECO:0000313" key="5">
    <source>
        <dbReference type="EMBL" id="SNB51104.1"/>
    </source>
</evidence>
<dbReference type="PANTHER" id="PTHR43132:SF6">
    <property type="entry name" value="HTH-TYPE TRANSCRIPTIONAL REPRESSOR CZRA"/>
    <property type="match status" value="1"/>
</dbReference>
<dbReference type="InParanoid" id="A0A212PW04"/>
<dbReference type="EMBL" id="FYEK01000003">
    <property type="protein sequence ID" value="SNB51104.1"/>
    <property type="molecule type" value="Genomic_DNA"/>
</dbReference>
<evidence type="ECO:0000256" key="3">
    <source>
        <dbReference type="ARBA" id="ARBA00023163"/>
    </source>
</evidence>
<dbReference type="PRINTS" id="PR00778">
    <property type="entry name" value="HTHARSR"/>
</dbReference>
<keyword evidence="2" id="KW-0238">DNA-binding</keyword>
<dbReference type="GO" id="GO:0003700">
    <property type="term" value="F:DNA-binding transcription factor activity"/>
    <property type="evidence" value="ECO:0007669"/>
    <property type="project" value="InterPro"/>
</dbReference>
<gene>
    <name evidence="5" type="ORF">SAMN02746019_00021020</name>
</gene>
<dbReference type="InterPro" id="IPR001845">
    <property type="entry name" value="HTH_ArsR_DNA-bd_dom"/>
</dbReference>
<dbReference type="InterPro" id="IPR036390">
    <property type="entry name" value="WH_DNA-bd_sf"/>
</dbReference>
<dbReference type="InterPro" id="IPR036388">
    <property type="entry name" value="WH-like_DNA-bd_sf"/>
</dbReference>
<dbReference type="InterPro" id="IPR051011">
    <property type="entry name" value="Metal_resp_trans_reg"/>
</dbReference>
<dbReference type="PROSITE" id="PS50987">
    <property type="entry name" value="HTH_ARSR_2"/>
    <property type="match status" value="1"/>
</dbReference>
<dbReference type="Pfam" id="PF01022">
    <property type="entry name" value="HTH_5"/>
    <property type="match status" value="1"/>
</dbReference>
<dbReference type="SMART" id="SM00418">
    <property type="entry name" value="HTH_ARSR"/>
    <property type="match status" value="1"/>
</dbReference>
<dbReference type="GO" id="GO:0003677">
    <property type="term" value="F:DNA binding"/>
    <property type="evidence" value="ECO:0007669"/>
    <property type="project" value="UniProtKB-KW"/>
</dbReference>